<dbReference type="PROSITE" id="PS50043">
    <property type="entry name" value="HTH_LUXR_2"/>
    <property type="match status" value="1"/>
</dbReference>
<dbReference type="Gene3D" id="3.40.50.2300">
    <property type="match status" value="1"/>
</dbReference>
<comment type="caution">
    <text evidence="5">The sequence shown here is derived from an EMBL/GenBank/DDBJ whole genome shotgun (WGS) entry which is preliminary data.</text>
</comment>
<keyword evidence="2" id="KW-0238">DNA-binding</keyword>
<keyword evidence="1" id="KW-0805">Transcription regulation</keyword>
<dbReference type="Proteomes" id="UP001611548">
    <property type="component" value="Unassembled WGS sequence"/>
</dbReference>
<dbReference type="Pfam" id="PF00196">
    <property type="entry name" value="GerE"/>
    <property type="match status" value="1"/>
</dbReference>
<organism evidence="5 6">
    <name type="scientific">Streptomyces pathocidini</name>
    <dbReference type="NCBI Taxonomy" id="1650571"/>
    <lineage>
        <taxon>Bacteria</taxon>
        <taxon>Bacillati</taxon>
        <taxon>Actinomycetota</taxon>
        <taxon>Actinomycetes</taxon>
        <taxon>Kitasatosporales</taxon>
        <taxon>Streptomycetaceae</taxon>
        <taxon>Streptomyces</taxon>
    </lineage>
</organism>
<evidence type="ECO:0000256" key="2">
    <source>
        <dbReference type="ARBA" id="ARBA00023125"/>
    </source>
</evidence>
<dbReference type="SUPFAM" id="SSF52172">
    <property type="entry name" value="CheY-like"/>
    <property type="match status" value="1"/>
</dbReference>
<name>A0ABW7UNS8_9ACTN</name>
<dbReference type="SMART" id="SM00421">
    <property type="entry name" value="HTH_LUXR"/>
    <property type="match status" value="1"/>
</dbReference>
<dbReference type="RefSeq" id="WP_398718196.1">
    <property type="nucleotide sequence ID" value="NZ_JBIRWE010000003.1"/>
</dbReference>
<dbReference type="EMBL" id="JBIRWE010000003">
    <property type="protein sequence ID" value="MFI1964298.1"/>
    <property type="molecule type" value="Genomic_DNA"/>
</dbReference>
<keyword evidence="3" id="KW-0804">Transcription</keyword>
<evidence type="ECO:0000259" key="4">
    <source>
        <dbReference type="PROSITE" id="PS50043"/>
    </source>
</evidence>
<dbReference type="InterPro" id="IPR000792">
    <property type="entry name" value="Tscrpt_reg_LuxR_C"/>
</dbReference>
<evidence type="ECO:0000313" key="6">
    <source>
        <dbReference type="Proteomes" id="UP001611548"/>
    </source>
</evidence>
<keyword evidence="6" id="KW-1185">Reference proteome</keyword>
<dbReference type="InterPro" id="IPR011006">
    <property type="entry name" value="CheY-like_superfamily"/>
</dbReference>
<protein>
    <submittedName>
        <fullName evidence="5">LuxR C-terminal-related transcriptional regulator</fullName>
    </submittedName>
</protein>
<accession>A0ABW7UNS8</accession>
<dbReference type="InterPro" id="IPR016032">
    <property type="entry name" value="Sig_transdc_resp-reg_C-effctor"/>
</dbReference>
<dbReference type="SUPFAM" id="SSF46894">
    <property type="entry name" value="C-terminal effector domain of the bipartite response regulators"/>
    <property type="match status" value="1"/>
</dbReference>
<dbReference type="PANTHER" id="PTHR44688">
    <property type="entry name" value="DNA-BINDING TRANSCRIPTIONAL ACTIVATOR DEVR_DOSR"/>
    <property type="match status" value="1"/>
</dbReference>
<evidence type="ECO:0000256" key="3">
    <source>
        <dbReference type="ARBA" id="ARBA00023163"/>
    </source>
</evidence>
<reference evidence="5 6" key="1">
    <citation type="submission" date="2024-10" db="EMBL/GenBank/DDBJ databases">
        <title>The Natural Products Discovery Center: Release of the First 8490 Sequenced Strains for Exploring Actinobacteria Biosynthetic Diversity.</title>
        <authorList>
            <person name="Kalkreuter E."/>
            <person name="Kautsar S.A."/>
            <person name="Yang D."/>
            <person name="Bader C.D."/>
            <person name="Teijaro C.N."/>
            <person name="Fluegel L."/>
            <person name="Davis C.M."/>
            <person name="Simpson J.R."/>
            <person name="Lauterbach L."/>
            <person name="Steele A.D."/>
            <person name="Gui C."/>
            <person name="Meng S."/>
            <person name="Li G."/>
            <person name="Viehrig K."/>
            <person name="Ye F."/>
            <person name="Su P."/>
            <person name="Kiefer A.F."/>
            <person name="Nichols A."/>
            <person name="Cepeda A.J."/>
            <person name="Yan W."/>
            <person name="Fan B."/>
            <person name="Jiang Y."/>
            <person name="Adhikari A."/>
            <person name="Zheng C.-J."/>
            <person name="Schuster L."/>
            <person name="Cowan T.M."/>
            <person name="Smanski M.J."/>
            <person name="Chevrette M.G."/>
            <person name="De Carvalho L.P.S."/>
            <person name="Shen B."/>
        </authorList>
    </citation>
    <scope>NUCLEOTIDE SEQUENCE [LARGE SCALE GENOMIC DNA]</scope>
    <source>
        <strain evidence="5 6">NPDC020327</strain>
    </source>
</reference>
<evidence type="ECO:0000313" key="5">
    <source>
        <dbReference type="EMBL" id="MFI1964298.1"/>
    </source>
</evidence>
<gene>
    <name evidence="5" type="ORF">ACH429_09275</name>
</gene>
<feature type="domain" description="HTH luxR-type" evidence="4">
    <location>
        <begin position="133"/>
        <end position="198"/>
    </location>
</feature>
<dbReference type="CDD" id="cd06170">
    <property type="entry name" value="LuxR_C_like"/>
    <property type="match status" value="1"/>
</dbReference>
<dbReference type="PRINTS" id="PR00038">
    <property type="entry name" value="HTHLUXR"/>
</dbReference>
<dbReference type="PANTHER" id="PTHR44688:SF16">
    <property type="entry name" value="DNA-BINDING TRANSCRIPTIONAL ACTIVATOR DEVR_DOSR"/>
    <property type="match status" value="1"/>
</dbReference>
<proteinExistence type="predicted"/>
<evidence type="ECO:0000256" key="1">
    <source>
        <dbReference type="ARBA" id="ARBA00023015"/>
    </source>
</evidence>
<sequence length="200" mass="20743">MIRAVIAIGDPRLRTRTQHRLAGAEGFDLAVLDTLRPDAIPALHGPPDAILLDSADAKGPAALGRWARAAPLAVFADTGDHEAITAALKAGARGILARDLAAAELAAAVLLVAAGSCVRAPAAGRRTVADLVPPQRSWPLSPRETEVMGLLAEGLTNQQIAHSLYLSPTTVKGHVSTILRKLGVSNRVQAVALYSQTPAA</sequence>